<evidence type="ECO:0000313" key="3">
    <source>
        <dbReference type="Proteomes" id="UP001176961"/>
    </source>
</evidence>
<dbReference type="AlphaFoldDB" id="A0AA36MC71"/>
<reference evidence="2" key="1">
    <citation type="submission" date="2023-07" db="EMBL/GenBank/DDBJ databases">
        <authorList>
            <consortium name="CYATHOMIX"/>
        </authorList>
    </citation>
    <scope>NUCLEOTIDE SEQUENCE</scope>
    <source>
        <strain evidence="2">N/A</strain>
    </source>
</reference>
<evidence type="ECO:0000313" key="2">
    <source>
        <dbReference type="EMBL" id="CAJ0607579.1"/>
    </source>
</evidence>
<keyword evidence="1" id="KW-0812">Transmembrane</keyword>
<evidence type="ECO:0000256" key="1">
    <source>
        <dbReference type="SAM" id="Phobius"/>
    </source>
</evidence>
<protein>
    <submittedName>
        <fullName evidence="2">Uncharacterized protein</fullName>
    </submittedName>
</protein>
<proteinExistence type="predicted"/>
<gene>
    <name evidence="2" type="ORF">CYNAS_LOCUS19562</name>
</gene>
<keyword evidence="3" id="KW-1185">Reference proteome</keyword>
<keyword evidence="1" id="KW-1133">Transmembrane helix</keyword>
<keyword evidence="1" id="KW-0472">Membrane</keyword>
<feature type="transmembrane region" description="Helical" evidence="1">
    <location>
        <begin position="92"/>
        <end position="112"/>
    </location>
</feature>
<dbReference type="Proteomes" id="UP001176961">
    <property type="component" value="Unassembled WGS sequence"/>
</dbReference>
<organism evidence="2 3">
    <name type="scientific">Cylicocyclus nassatus</name>
    <name type="common">Nematode worm</name>
    <dbReference type="NCBI Taxonomy" id="53992"/>
    <lineage>
        <taxon>Eukaryota</taxon>
        <taxon>Metazoa</taxon>
        <taxon>Ecdysozoa</taxon>
        <taxon>Nematoda</taxon>
        <taxon>Chromadorea</taxon>
        <taxon>Rhabditida</taxon>
        <taxon>Rhabditina</taxon>
        <taxon>Rhabditomorpha</taxon>
        <taxon>Strongyloidea</taxon>
        <taxon>Strongylidae</taxon>
        <taxon>Cylicocyclus</taxon>
    </lineage>
</organism>
<sequence>MCTLSKDCSTGPERMDALFRVDATAVIGFGGNHGGTKKEERMYRKAQENWSLTEGTWENSNSIFLVIHSQQVSLRASRICICQTKQNMMRHFVAFTLLLFALLISVEATKWVPDYLLCSRFGDSACRARCLKQSKCGNCKTVFEEEVFFPKCFCEDCRDQQRKKQLH</sequence>
<name>A0AA36MC71_CYLNA</name>
<dbReference type="EMBL" id="CATQJL010000316">
    <property type="protein sequence ID" value="CAJ0607579.1"/>
    <property type="molecule type" value="Genomic_DNA"/>
</dbReference>
<comment type="caution">
    <text evidence="2">The sequence shown here is derived from an EMBL/GenBank/DDBJ whole genome shotgun (WGS) entry which is preliminary data.</text>
</comment>
<accession>A0AA36MC71</accession>